<evidence type="ECO:0000313" key="4">
    <source>
        <dbReference type="Proteomes" id="UP000061135"/>
    </source>
</evidence>
<organism evidence="3 4">
    <name type="scientific">Polynucleobacter duraquae</name>
    <dbReference type="NCBI Taxonomy" id="1835254"/>
    <lineage>
        <taxon>Bacteria</taxon>
        <taxon>Pseudomonadati</taxon>
        <taxon>Pseudomonadota</taxon>
        <taxon>Betaproteobacteria</taxon>
        <taxon>Burkholderiales</taxon>
        <taxon>Burkholderiaceae</taxon>
        <taxon>Polynucleobacter</taxon>
    </lineage>
</organism>
<proteinExistence type="predicted"/>
<accession>A0A0E3V1N7</accession>
<dbReference type="RefSeq" id="WP_237150501.1">
    <property type="nucleotide sequence ID" value="NZ_CP007501.1"/>
</dbReference>
<dbReference type="HOGENOM" id="CLU_024840_1_0_4"/>
<keyword evidence="4" id="KW-1185">Reference proteome</keyword>
<dbReference type="PANTHER" id="PTHR12049">
    <property type="entry name" value="PROTEIN ARGININE METHYLTRANSFERASE NDUFAF7, MITOCHONDRIAL"/>
    <property type="match status" value="1"/>
</dbReference>
<dbReference type="SUPFAM" id="SSF53335">
    <property type="entry name" value="S-adenosyl-L-methionine-dependent methyltransferases"/>
    <property type="match status" value="1"/>
</dbReference>
<dbReference type="Proteomes" id="UP000061135">
    <property type="component" value="Chromosome"/>
</dbReference>
<dbReference type="AlphaFoldDB" id="A0A0E3V1N7"/>
<sequence length="375" mass="41601">MAEIASNSGWIPFSRYMEMALYEPGMGYYSAGAHKLGAGGDFTTAPELSPLFGAAIVETLLPILEGLQAQGLPTQILEFGAGTGKLAQSILSRLHELGFTLDHYDIIEISPDLAQRQEERLQHLSKELSLPTQCRWLNSLPKNFKGIILANEVIDAIPCDAIIFQDGFWYWQGVSVAKGRLTWSIGKPVEQDLLPEALVNGSFSEGYVTELHTPANAWMGQVANHLDTGLFLTFDYGFPESEYYHAQRIEGTLMVHHRHHAIQDPFYLPGLSDVTTHVEWSQIARSALEERVDDVYLSNQASYLLDAGIGDIALEIGDPSNPETFLPISNSLQKLLSEAEMGELFKVFAFSKKLSDILPDHTLEDLPGLRGRNRL</sequence>
<dbReference type="EMBL" id="CP007501">
    <property type="protein sequence ID" value="AKD26314.1"/>
    <property type="molecule type" value="Genomic_DNA"/>
</dbReference>
<dbReference type="PATRIC" id="fig|576611.7.peg.2010"/>
<evidence type="ECO:0000256" key="1">
    <source>
        <dbReference type="ARBA" id="ARBA00022603"/>
    </source>
</evidence>
<dbReference type="STRING" id="1835254.CL55_00019810"/>
<name>A0A0E3V1N7_9BURK</name>
<evidence type="ECO:0008006" key="5">
    <source>
        <dbReference type="Google" id="ProtNLM"/>
    </source>
</evidence>
<dbReference type="InterPro" id="IPR003788">
    <property type="entry name" value="NDUFAF7"/>
</dbReference>
<dbReference type="GO" id="GO:0032259">
    <property type="term" value="P:methylation"/>
    <property type="evidence" value="ECO:0007669"/>
    <property type="project" value="UniProtKB-KW"/>
</dbReference>
<dbReference type="GO" id="GO:0035243">
    <property type="term" value="F:protein-arginine omega-N symmetric methyltransferase activity"/>
    <property type="evidence" value="ECO:0007669"/>
    <property type="project" value="TreeGrafter"/>
</dbReference>
<evidence type="ECO:0000256" key="2">
    <source>
        <dbReference type="ARBA" id="ARBA00022679"/>
    </source>
</evidence>
<dbReference type="KEGG" id="pdq:CL55_00019810"/>
<dbReference type="PANTHER" id="PTHR12049:SF7">
    <property type="entry name" value="PROTEIN ARGININE METHYLTRANSFERASE NDUFAF7, MITOCHONDRIAL"/>
    <property type="match status" value="1"/>
</dbReference>
<dbReference type="InterPro" id="IPR038375">
    <property type="entry name" value="NDUFAF7_sf"/>
</dbReference>
<dbReference type="Pfam" id="PF02636">
    <property type="entry name" value="Methyltransf_28"/>
    <property type="match status" value="1"/>
</dbReference>
<keyword evidence="2" id="KW-0808">Transferase</keyword>
<protein>
    <recommendedName>
        <fullName evidence="5">SAM-dependent methyltransferase, MidA family</fullName>
    </recommendedName>
</protein>
<evidence type="ECO:0000313" key="3">
    <source>
        <dbReference type="EMBL" id="AKD26314.1"/>
    </source>
</evidence>
<gene>
    <name evidence="3" type="ORF">CL55_00019810</name>
</gene>
<dbReference type="Gene3D" id="3.40.50.12710">
    <property type="match status" value="1"/>
</dbReference>
<reference evidence="3 4" key="1">
    <citation type="submission" date="2014-03" db="EMBL/GenBank/DDBJ databases">
        <title>Genome of Polynucleobacter strain MWH-MoK4.</title>
        <authorList>
            <person name="Hahn M.W."/>
        </authorList>
    </citation>
    <scope>NUCLEOTIDE SEQUENCE [LARGE SCALE GENOMIC DNA]</scope>
    <source>
        <strain evidence="3 4">MWH-MoK4</strain>
    </source>
</reference>
<keyword evidence="1" id="KW-0489">Methyltransferase</keyword>
<dbReference type="InterPro" id="IPR029063">
    <property type="entry name" value="SAM-dependent_MTases_sf"/>
</dbReference>